<organism evidence="1 2">
    <name type="scientific">Diphasiastrum complanatum</name>
    <name type="common">Issler's clubmoss</name>
    <name type="synonym">Lycopodium complanatum</name>
    <dbReference type="NCBI Taxonomy" id="34168"/>
    <lineage>
        <taxon>Eukaryota</taxon>
        <taxon>Viridiplantae</taxon>
        <taxon>Streptophyta</taxon>
        <taxon>Embryophyta</taxon>
        <taxon>Tracheophyta</taxon>
        <taxon>Lycopodiopsida</taxon>
        <taxon>Lycopodiales</taxon>
        <taxon>Lycopodiaceae</taxon>
        <taxon>Lycopodioideae</taxon>
        <taxon>Diphasiastrum</taxon>
    </lineage>
</organism>
<gene>
    <name evidence="1" type="ORF">O6H91_01G054900</name>
</gene>
<evidence type="ECO:0000313" key="1">
    <source>
        <dbReference type="EMBL" id="KAJ7568964.1"/>
    </source>
</evidence>
<dbReference type="EMBL" id="CM055092">
    <property type="protein sequence ID" value="KAJ7568964.1"/>
    <property type="molecule type" value="Genomic_DNA"/>
</dbReference>
<proteinExistence type="predicted"/>
<comment type="caution">
    <text evidence="1">The sequence shown here is derived from an EMBL/GenBank/DDBJ whole genome shotgun (WGS) entry which is preliminary data.</text>
</comment>
<dbReference type="Proteomes" id="UP001162992">
    <property type="component" value="Chromosome 1"/>
</dbReference>
<name>A0ACC2EQW3_DIPCM</name>
<reference evidence="2" key="1">
    <citation type="journal article" date="2024" name="Proc. Natl. Acad. Sci. U.S.A.">
        <title>Extraordinary preservation of gene collinearity over three hundred million years revealed in homosporous lycophytes.</title>
        <authorList>
            <person name="Li C."/>
            <person name="Wickell D."/>
            <person name="Kuo L.Y."/>
            <person name="Chen X."/>
            <person name="Nie B."/>
            <person name="Liao X."/>
            <person name="Peng D."/>
            <person name="Ji J."/>
            <person name="Jenkins J."/>
            <person name="Williams M."/>
            <person name="Shu S."/>
            <person name="Plott C."/>
            <person name="Barry K."/>
            <person name="Rajasekar S."/>
            <person name="Grimwood J."/>
            <person name="Han X."/>
            <person name="Sun S."/>
            <person name="Hou Z."/>
            <person name="He W."/>
            <person name="Dai G."/>
            <person name="Sun C."/>
            <person name="Schmutz J."/>
            <person name="Leebens-Mack J.H."/>
            <person name="Li F.W."/>
            <person name="Wang L."/>
        </authorList>
    </citation>
    <scope>NUCLEOTIDE SEQUENCE [LARGE SCALE GENOMIC DNA]</scope>
    <source>
        <strain evidence="2">cv. PW_Plant_1</strain>
    </source>
</reference>
<sequence length="142" mass="16413">MWHQEQCTNTGLKDPNNKFKPMFLKELSKLWTKLKPELPWEEGEYGPTNTLLVDDTPYKAICNPPYTAIFPMSYTANSRADDFLVGQLKSYLQQLLCAMDVQRFVKENSFGQPHVSPQSPLWNHCIHCMYVQTCAETQYSDA</sequence>
<protein>
    <submittedName>
        <fullName evidence="1">Uncharacterized protein</fullName>
    </submittedName>
</protein>
<evidence type="ECO:0000313" key="2">
    <source>
        <dbReference type="Proteomes" id="UP001162992"/>
    </source>
</evidence>
<accession>A0ACC2EQW3</accession>
<keyword evidence="2" id="KW-1185">Reference proteome</keyword>